<dbReference type="AlphaFoldDB" id="A0AAE8J5X6"/>
<name>A0AAE8J5X6_LATSK</name>
<gene>
    <name evidence="1" type="ORF">LAS9267_00750</name>
</gene>
<organism evidence="1 2">
    <name type="scientific">Latilactobacillus sakei</name>
    <name type="common">Lactobacillus sakei</name>
    <dbReference type="NCBI Taxonomy" id="1599"/>
    <lineage>
        <taxon>Bacteria</taxon>
        <taxon>Bacillati</taxon>
        <taxon>Bacillota</taxon>
        <taxon>Bacilli</taxon>
        <taxon>Lactobacillales</taxon>
        <taxon>Lactobacillaceae</taxon>
        <taxon>Latilactobacillus</taxon>
    </lineage>
</organism>
<dbReference type="RefSeq" id="WP_100970297.1">
    <property type="nucleotide sequence ID" value="NZ_CP015487.1"/>
</dbReference>
<dbReference type="InterPro" id="IPR029044">
    <property type="entry name" value="Nucleotide-diphossugar_trans"/>
</dbReference>
<dbReference type="GO" id="GO:0016757">
    <property type="term" value="F:glycosyltransferase activity"/>
    <property type="evidence" value="ECO:0007669"/>
    <property type="project" value="InterPro"/>
</dbReference>
<dbReference type="Pfam" id="PF05704">
    <property type="entry name" value="Caps_synth"/>
    <property type="match status" value="1"/>
</dbReference>
<sequence>MNLKKRLNYVTTLLSPSFINFYLKNKQTPVADALTYVKLKKEATAFLDQYQVQTTSGEKNNVIWICWFQGIEDAPPLVRHNIETIKRLYPKQQVQIITLANLSDFITFPTILQDKIDAGLIPYAHLSDLVRVALLTKHGGTWIDSTVYFTGTNFPGYVFDAPLFFYSNTQQQNRAIAASSWFIHSDTNHPILVLTRDLLYNYWQTHDTLDNYFMFHVFLTIACDHLTAEYAKLPRLGNVEPHLMGKVLFEQFDEQHYQEITALSSMHKLTNKFSKENQEKADTFYQYILNH</sequence>
<reference evidence="1 2" key="1">
    <citation type="submission" date="2018-02" db="EMBL/GenBank/DDBJ databases">
        <authorList>
            <person name="Rodrigo-Torres L."/>
            <person name="Arahal R. D."/>
            <person name="Lucena T."/>
        </authorList>
    </citation>
    <scope>NUCLEOTIDE SEQUENCE [LARGE SCALE GENOMIC DNA]</scope>
    <source>
        <strain evidence="1 2">CECT 9267</strain>
    </source>
</reference>
<dbReference type="InterPro" id="IPR008441">
    <property type="entry name" value="AfumC-like_glycosyl_Trfase"/>
</dbReference>
<accession>A0AAE8J5X6</accession>
<dbReference type="Proteomes" id="UP000239650">
    <property type="component" value="Unassembled WGS sequence"/>
</dbReference>
<evidence type="ECO:0000313" key="2">
    <source>
        <dbReference type="Proteomes" id="UP000239650"/>
    </source>
</evidence>
<comment type="caution">
    <text evidence="1">The sequence shown here is derived from an EMBL/GenBank/DDBJ whole genome shotgun (WGS) entry which is preliminary data.</text>
</comment>
<proteinExistence type="predicted"/>
<evidence type="ECO:0000313" key="1">
    <source>
        <dbReference type="EMBL" id="SPE20368.1"/>
    </source>
</evidence>
<dbReference type="SUPFAM" id="SSF53448">
    <property type="entry name" value="Nucleotide-diphospho-sugar transferases"/>
    <property type="match status" value="1"/>
</dbReference>
<dbReference type="Gene3D" id="3.90.550.20">
    <property type="match status" value="1"/>
</dbReference>
<dbReference type="EMBL" id="OKRC01000003">
    <property type="protein sequence ID" value="SPE20368.1"/>
    <property type="molecule type" value="Genomic_DNA"/>
</dbReference>
<protein>
    <submittedName>
        <fullName evidence="1">Capsular polysaccharide synthesis protein</fullName>
    </submittedName>
</protein>